<dbReference type="RefSeq" id="XP_073791307.1">
    <property type="nucleotide sequence ID" value="XM_073935206.1"/>
</dbReference>
<gene>
    <name evidence="2" type="primary">gzmk</name>
</gene>
<dbReference type="Proteomes" id="UP000000437">
    <property type="component" value="Chromosome 21"/>
</dbReference>
<accession>A0AC58IAN6</accession>
<protein>
    <submittedName>
        <fullName evidence="2">Granzyme K isoform X1</fullName>
    </submittedName>
</protein>
<reference evidence="2" key="1">
    <citation type="submission" date="2025-08" db="UniProtKB">
        <authorList>
            <consortium name="RefSeq"/>
        </authorList>
    </citation>
    <scope>IDENTIFICATION</scope>
    <source>
        <strain evidence="2">Tuebingen</strain>
        <tissue evidence="2">Fibroblasts and whole tissue</tissue>
    </source>
</reference>
<sequence>MHLFNILFGLLERKKKRDLEGHEVCSDVSIVGGKDVKKALSWMVSIQKEKIHICGGILIHKQWVLTSAQCKEVPVSSVTVLIGSLSLSKGSQRIGILNYEIPKTFNEKTKEDDIMLIRLSKKVKAKPYKIPKNEKDVPPGTKCVVRGWGTTDYKDEQASDKLQMLEVLVVDRDQCNRYYNRNPVITKDMLCAGNTQQHRGTCWGDSGGPLECKKNLVGVISGSQGCGIPKKPTVYTFLSKRHISWINSILRQQFNSTRF</sequence>
<evidence type="ECO:0000313" key="1">
    <source>
        <dbReference type="Proteomes" id="UP000000437"/>
    </source>
</evidence>
<keyword evidence="1" id="KW-1185">Reference proteome</keyword>
<evidence type="ECO:0000313" key="2">
    <source>
        <dbReference type="RefSeq" id="XP_073791307.1"/>
    </source>
</evidence>
<organism evidence="1 2">
    <name type="scientific">Danio rerio</name>
    <name type="common">Zebrafish</name>
    <name type="synonym">Brachydanio rerio</name>
    <dbReference type="NCBI Taxonomy" id="7955"/>
    <lineage>
        <taxon>Eukaryota</taxon>
        <taxon>Metazoa</taxon>
        <taxon>Chordata</taxon>
        <taxon>Craniata</taxon>
        <taxon>Vertebrata</taxon>
        <taxon>Euteleostomi</taxon>
        <taxon>Actinopterygii</taxon>
        <taxon>Neopterygii</taxon>
        <taxon>Teleostei</taxon>
        <taxon>Ostariophysi</taxon>
        <taxon>Cypriniformes</taxon>
        <taxon>Danionidae</taxon>
        <taxon>Danioninae</taxon>
        <taxon>Danio</taxon>
    </lineage>
</organism>
<proteinExistence type="predicted"/>
<name>A0AC58IAN6_DANRE</name>